<accession>A0ABU8ER35</accession>
<dbReference type="Proteomes" id="UP001382455">
    <property type="component" value="Unassembled WGS sequence"/>
</dbReference>
<protein>
    <recommendedName>
        <fullName evidence="4">Nuclear transport factor 2 family protein</fullName>
    </recommendedName>
</protein>
<evidence type="ECO:0000313" key="2">
    <source>
        <dbReference type="EMBL" id="MEI4549423.1"/>
    </source>
</evidence>
<feature type="chain" id="PRO_5047338720" description="Nuclear transport factor 2 family protein" evidence="1">
    <location>
        <begin position="21"/>
        <end position="142"/>
    </location>
</feature>
<evidence type="ECO:0008006" key="4">
    <source>
        <dbReference type="Google" id="ProtNLM"/>
    </source>
</evidence>
<proteinExistence type="predicted"/>
<keyword evidence="1" id="KW-0732">Signal</keyword>
<organism evidence="2 3">
    <name type="scientific">Pseudoalteromonas spongiae</name>
    <dbReference type="NCBI Taxonomy" id="298657"/>
    <lineage>
        <taxon>Bacteria</taxon>
        <taxon>Pseudomonadati</taxon>
        <taxon>Pseudomonadota</taxon>
        <taxon>Gammaproteobacteria</taxon>
        <taxon>Alteromonadales</taxon>
        <taxon>Pseudoalteromonadaceae</taxon>
        <taxon>Pseudoalteromonas</taxon>
    </lineage>
</organism>
<gene>
    <name evidence="2" type="ORF">WAE96_06870</name>
</gene>
<dbReference type="RefSeq" id="WP_336434975.1">
    <property type="nucleotide sequence ID" value="NZ_JBAWKS010000001.1"/>
</dbReference>
<feature type="signal peptide" evidence="1">
    <location>
        <begin position="1"/>
        <end position="20"/>
    </location>
</feature>
<comment type="caution">
    <text evidence="2">The sequence shown here is derived from an EMBL/GenBank/DDBJ whole genome shotgun (WGS) entry which is preliminary data.</text>
</comment>
<sequence length="142" mass="16111">MKPLSLSTLLIAVTSFTANASSNYGIAAKNNQDPIFIEKCDVYQQAQKEGDLETLKSFVDKVWFEGDKAKRAEQALLKKAARFEQRVSKAGNYIVKEKRLSDKTQDNFAEVLINWTNGDKFSSNDGCVFEKIKDSDLWRIHL</sequence>
<reference evidence="2 3" key="1">
    <citation type="submission" date="2023-12" db="EMBL/GenBank/DDBJ databases">
        <title>Friends and Foes: Symbiotic and Algicidal bacterial influence on Karenia brevis blooms.</title>
        <authorList>
            <person name="Fei C."/>
            <person name="Mohamed A.R."/>
            <person name="Booker A."/>
            <person name="Arshad M."/>
            <person name="Klass S."/>
            <person name="Ahn S."/>
            <person name="Gilbert P.M."/>
            <person name="Heil C.A."/>
            <person name="Martinez J.M."/>
            <person name="Amin S.A."/>
        </authorList>
    </citation>
    <scope>NUCLEOTIDE SEQUENCE [LARGE SCALE GENOMIC DNA]</scope>
    <source>
        <strain evidence="2 3">CE15</strain>
    </source>
</reference>
<keyword evidence="3" id="KW-1185">Reference proteome</keyword>
<evidence type="ECO:0000313" key="3">
    <source>
        <dbReference type="Proteomes" id="UP001382455"/>
    </source>
</evidence>
<dbReference type="EMBL" id="JBAWKS010000001">
    <property type="protein sequence ID" value="MEI4549423.1"/>
    <property type="molecule type" value="Genomic_DNA"/>
</dbReference>
<name>A0ABU8ER35_9GAMM</name>
<evidence type="ECO:0000256" key="1">
    <source>
        <dbReference type="SAM" id="SignalP"/>
    </source>
</evidence>